<evidence type="ECO:0000256" key="2">
    <source>
        <dbReference type="ARBA" id="ARBA00023157"/>
    </source>
</evidence>
<dbReference type="Gene3D" id="3.40.30.10">
    <property type="entry name" value="Glutaredoxin"/>
    <property type="match status" value="1"/>
</dbReference>
<keyword evidence="3" id="KW-0175">Coiled coil</keyword>
<keyword evidence="2" id="KW-1015">Disulfide bond</keyword>
<dbReference type="PROSITE" id="PS00194">
    <property type="entry name" value="THIOREDOXIN_1"/>
    <property type="match status" value="1"/>
</dbReference>
<evidence type="ECO:0000313" key="6">
    <source>
        <dbReference type="Proteomes" id="UP000596902"/>
    </source>
</evidence>
<keyword evidence="6" id="KW-1185">Reference proteome</keyword>
<evidence type="ECO:0000256" key="3">
    <source>
        <dbReference type="SAM" id="Coils"/>
    </source>
</evidence>
<dbReference type="EMBL" id="JAAABM010000007">
    <property type="protein sequence ID" value="KAF7676357.1"/>
    <property type="molecule type" value="Genomic_DNA"/>
</dbReference>
<comment type="similarity">
    <text evidence="1">Belongs to the thioredoxin family.</text>
</comment>
<dbReference type="InterPro" id="IPR036249">
    <property type="entry name" value="Thioredoxin-like_sf"/>
</dbReference>
<feature type="coiled-coil region" evidence="3">
    <location>
        <begin position="268"/>
        <end position="424"/>
    </location>
</feature>
<dbReference type="Pfam" id="PF00085">
    <property type="entry name" value="Thioredoxin"/>
    <property type="match status" value="1"/>
</dbReference>
<sequence length="433" mass="48610">MPGKIIPVTSSSHFSQLLSQSTYTVVDFYADWCGPCKAIAPVFQGLAEKETKPGKMQFVKVDVDSQQEVAKKYGVSAMPTFLIIKSSSVVDTIRGANPAALTAAVRKAASDTSGPGAASAVFQTKGRTLGSASEPSRPVGESLFANLQRMLLGNGGLSDLVVRFAALYFVSLFAFDSYKAAEESPFNVPMIYHSSILTLDFFSAPSINSPDPPTMLSTNSTHFTPEKYDDAWERVDLERSYKNLYSEYTFLSVQLSRATRPFGRERTIHNLLNARLKLEHDLKSLKNKYQEEQTDLQRNQAGLKNEPQTDEVNYDIVAELRKELQSSKDTLEDVLNGINQSQDTSGTVRLMNDIVQLRVEKIKLLERLTDLEKKKRELEKVIDKTEIGNLLRHIRLDEEEDEDKAQLRLLLNQSMDECETLKKRVEYYAELLG</sequence>
<comment type="caution">
    <text evidence="5">The sequence shown here is derived from an EMBL/GenBank/DDBJ whole genome shotgun (WGS) entry which is preliminary data.</text>
</comment>
<evidence type="ECO:0000259" key="4">
    <source>
        <dbReference type="PROSITE" id="PS51352"/>
    </source>
</evidence>
<dbReference type="PRINTS" id="PR00421">
    <property type="entry name" value="THIOREDOXIN"/>
</dbReference>
<evidence type="ECO:0000313" key="5">
    <source>
        <dbReference type="EMBL" id="KAF7676357.1"/>
    </source>
</evidence>
<dbReference type="PANTHER" id="PTHR46115">
    <property type="entry name" value="THIOREDOXIN-LIKE PROTEIN 1"/>
    <property type="match status" value="1"/>
</dbReference>
<dbReference type="PROSITE" id="PS51352">
    <property type="entry name" value="THIOREDOXIN_2"/>
    <property type="match status" value="1"/>
</dbReference>
<dbReference type="CDD" id="cd02947">
    <property type="entry name" value="TRX_family"/>
    <property type="match status" value="1"/>
</dbReference>
<dbReference type="InterPro" id="IPR013766">
    <property type="entry name" value="Thioredoxin_domain"/>
</dbReference>
<dbReference type="AlphaFoldDB" id="A0A8H7EF78"/>
<proteinExistence type="inferred from homology"/>
<organism evidence="5 6">
    <name type="scientific">Alternaria burnsii</name>
    <dbReference type="NCBI Taxonomy" id="1187904"/>
    <lineage>
        <taxon>Eukaryota</taxon>
        <taxon>Fungi</taxon>
        <taxon>Dikarya</taxon>
        <taxon>Ascomycota</taxon>
        <taxon>Pezizomycotina</taxon>
        <taxon>Dothideomycetes</taxon>
        <taxon>Pleosporomycetidae</taxon>
        <taxon>Pleosporales</taxon>
        <taxon>Pleosporineae</taxon>
        <taxon>Pleosporaceae</taxon>
        <taxon>Alternaria</taxon>
        <taxon>Alternaria sect. Alternaria</taxon>
    </lineage>
</organism>
<evidence type="ECO:0000256" key="1">
    <source>
        <dbReference type="ARBA" id="ARBA00008987"/>
    </source>
</evidence>
<dbReference type="Proteomes" id="UP000596902">
    <property type="component" value="Unassembled WGS sequence"/>
</dbReference>
<dbReference type="InterPro" id="IPR017937">
    <property type="entry name" value="Thioredoxin_CS"/>
</dbReference>
<name>A0A8H7EF78_9PLEO</name>
<gene>
    <name evidence="5" type="ORF">GT037_005862</name>
</gene>
<feature type="domain" description="Thioredoxin" evidence="4">
    <location>
        <begin position="1"/>
        <end position="110"/>
    </location>
</feature>
<protein>
    <submittedName>
        <fullName evidence="5">Thioredoxin</fullName>
    </submittedName>
</protein>
<accession>A0A8H7EF78</accession>
<dbReference type="RefSeq" id="XP_038786598.1">
    <property type="nucleotide sequence ID" value="XM_038930909.1"/>
</dbReference>
<dbReference type="GeneID" id="62204087"/>
<reference evidence="5" key="2">
    <citation type="submission" date="2020-08" db="EMBL/GenBank/DDBJ databases">
        <title>Draft Genome Sequence of Cumin Blight Pathogen Alternaria burnsii.</title>
        <authorList>
            <person name="Feng Z."/>
        </authorList>
    </citation>
    <scope>NUCLEOTIDE SEQUENCE</scope>
    <source>
        <strain evidence="5">CBS107.38</strain>
    </source>
</reference>
<dbReference type="SUPFAM" id="SSF52833">
    <property type="entry name" value="Thioredoxin-like"/>
    <property type="match status" value="1"/>
</dbReference>
<reference evidence="5" key="1">
    <citation type="submission" date="2020-01" db="EMBL/GenBank/DDBJ databases">
        <authorList>
            <person name="Feng Z.H.Z."/>
        </authorList>
    </citation>
    <scope>NUCLEOTIDE SEQUENCE</scope>
    <source>
        <strain evidence="5">CBS107.38</strain>
    </source>
</reference>